<dbReference type="Proteomes" id="UP001597120">
    <property type="component" value="Unassembled WGS sequence"/>
</dbReference>
<evidence type="ECO:0000313" key="3">
    <source>
        <dbReference type="EMBL" id="MFD0871603.1"/>
    </source>
</evidence>
<name>A0ABW3DEI8_9BACL</name>
<organism evidence="3 4">
    <name type="scientific">Paenibacillus residui</name>
    <dbReference type="NCBI Taxonomy" id="629724"/>
    <lineage>
        <taxon>Bacteria</taxon>
        <taxon>Bacillati</taxon>
        <taxon>Bacillota</taxon>
        <taxon>Bacilli</taxon>
        <taxon>Bacillales</taxon>
        <taxon>Paenibacillaceae</taxon>
        <taxon>Paenibacillus</taxon>
    </lineage>
</organism>
<accession>A0ABW3DEI8</accession>
<dbReference type="EMBL" id="JBHTIU010000085">
    <property type="protein sequence ID" value="MFD0871603.1"/>
    <property type="molecule type" value="Genomic_DNA"/>
</dbReference>
<keyword evidence="1" id="KW-0732">Signal</keyword>
<feature type="domain" description="SH3b" evidence="2">
    <location>
        <begin position="152"/>
        <end position="214"/>
    </location>
</feature>
<gene>
    <name evidence="3" type="primary">spoIIP</name>
    <name evidence="3" type="ORF">ACFQ03_20905</name>
</gene>
<proteinExistence type="predicted"/>
<dbReference type="PROSITE" id="PS51781">
    <property type="entry name" value="SH3B"/>
    <property type="match status" value="2"/>
</dbReference>
<evidence type="ECO:0000256" key="1">
    <source>
        <dbReference type="SAM" id="SignalP"/>
    </source>
</evidence>
<dbReference type="SMART" id="SM00287">
    <property type="entry name" value="SH3b"/>
    <property type="match status" value="2"/>
</dbReference>
<comment type="caution">
    <text evidence="3">The sequence shown here is derived from an EMBL/GenBank/DDBJ whole genome shotgun (WGS) entry which is preliminary data.</text>
</comment>
<evidence type="ECO:0000313" key="4">
    <source>
        <dbReference type="Proteomes" id="UP001597120"/>
    </source>
</evidence>
<dbReference type="PANTHER" id="PTHR34408:SF1">
    <property type="entry name" value="GLYCOSYL HYDROLASE FAMILY 19 DOMAIN-CONTAINING PROTEIN HI_1415"/>
    <property type="match status" value="1"/>
</dbReference>
<sequence length="443" mass="49753">MLRYKIIGVAVSSCLLVGMLNAEIVHGQEASGESLFKLQVQSNTAQVDEVQMIQITAGTKDKKYIRSTVDRLNVRTGPDLNSSVIRKIDQTNRYEVLDEQEEWVKIRLPDEGEGWIFKEFTEYENTEEPANPEAKPAEEKRTDEVWAASLNEPTVVKIIDITNLRSGPDLDYDITGKAMPGETYPIVETDGEWYMISLPDESTAYVASWVVETDFLKRNANLNPPKSTSNVESAPILYIYHTHNRESWKNIARNTKGSSVDDPEVNITLVGKRLGQLLQEKNIPALTGEEDTAERLKQQKLSYSKSYSVSRQAVDKAVETYPSLYYFFDIHRDADVPREKTTVTIDGKTYARILFVIGTAHSGYEENQAFAEELNKLLKKKYPGLSRGVLTKSAHQGDGEYNQSVSPGSLLMEIGGTNNTLQESLHTAEALADVFAEYYNSVK</sequence>
<reference evidence="4" key="1">
    <citation type="journal article" date="2019" name="Int. J. Syst. Evol. Microbiol.">
        <title>The Global Catalogue of Microorganisms (GCM) 10K type strain sequencing project: providing services to taxonomists for standard genome sequencing and annotation.</title>
        <authorList>
            <consortium name="The Broad Institute Genomics Platform"/>
            <consortium name="The Broad Institute Genome Sequencing Center for Infectious Disease"/>
            <person name="Wu L."/>
            <person name="Ma J."/>
        </authorList>
    </citation>
    <scope>NUCLEOTIDE SEQUENCE [LARGE SCALE GENOMIC DNA]</scope>
    <source>
        <strain evidence="4">CCUG 57263</strain>
    </source>
</reference>
<dbReference type="RefSeq" id="WP_379290746.1">
    <property type="nucleotide sequence ID" value="NZ_JBHTIU010000085.1"/>
</dbReference>
<dbReference type="InterPro" id="IPR010897">
    <property type="entry name" value="Spore_II_P"/>
</dbReference>
<dbReference type="InterPro" id="IPR052354">
    <property type="entry name" value="Cell_Wall_Dynamics_Protein"/>
</dbReference>
<dbReference type="PANTHER" id="PTHR34408">
    <property type="entry name" value="FAMILY PROTEIN, PUTATIVE-RELATED"/>
    <property type="match status" value="1"/>
</dbReference>
<feature type="signal peptide" evidence="1">
    <location>
        <begin position="1"/>
        <end position="22"/>
    </location>
</feature>
<dbReference type="InterPro" id="IPR003646">
    <property type="entry name" value="SH3-like_bac-type"/>
</dbReference>
<protein>
    <submittedName>
        <fullName evidence="3">Stage II sporulation protein P</fullName>
    </submittedName>
</protein>
<dbReference type="Gene3D" id="2.30.30.40">
    <property type="entry name" value="SH3 Domains"/>
    <property type="match status" value="2"/>
</dbReference>
<dbReference type="NCBIfam" id="TIGR02867">
    <property type="entry name" value="spore_II_P"/>
    <property type="match status" value="1"/>
</dbReference>
<dbReference type="Pfam" id="PF07454">
    <property type="entry name" value="SpoIIP"/>
    <property type="match status" value="1"/>
</dbReference>
<feature type="domain" description="SH3b" evidence="2">
    <location>
        <begin position="60"/>
        <end position="125"/>
    </location>
</feature>
<keyword evidence="4" id="KW-1185">Reference proteome</keyword>
<evidence type="ECO:0000259" key="2">
    <source>
        <dbReference type="PROSITE" id="PS51781"/>
    </source>
</evidence>
<feature type="chain" id="PRO_5045497249" evidence="1">
    <location>
        <begin position="23"/>
        <end position="443"/>
    </location>
</feature>
<dbReference type="Pfam" id="PF08239">
    <property type="entry name" value="SH3_3"/>
    <property type="match status" value="2"/>
</dbReference>